<evidence type="ECO:0000256" key="1">
    <source>
        <dbReference type="SAM" id="MobiDB-lite"/>
    </source>
</evidence>
<dbReference type="OrthoDB" id="10058719at2759"/>
<dbReference type="Proteomes" id="UP000663879">
    <property type="component" value="Unassembled WGS sequence"/>
</dbReference>
<proteinExistence type="predicted"/>
<feature type="region of interest" description="Disordered" evidence="1">
    <location>
        <begin position="136"/>
        <end position="163"/>
    </location>
</feature>
<reference evidence="2" key="1">
    <citation type="submission" date="2021-02" db="EMBL/GenBank/DDBJ databases">
        <authorList>
            <person name="Nowell W R."/>
        </authorList>
    </citation>
    <scope>NUCLEOTIDE SEQUENCE</scope>
    <source>
        <strain evidence="2">Ploen Becks lab</strain>
    </source>
</reference>
<organism evidence="2 3">
    <name type="scientific">Brachionus calyciflorus</name>
    <dbReference type="NCBI Taxonomy" id="104777"/>
    <lineage>
        <taxon>Eukaryota</taxon>
        <taxon>Metazoa</taxon>
        <taxon>Spiralia</taxon>
        <taxon>Gnathifera</taxon>
        <taxon>Rotifera</taxon>
        <taxon>Eurotatoria</taxon>
        <taxon>Monogononta</taxon>
        <taxon>Pseudotrocha</taxon>
        <taxon>Ploima</taxon>
        <taxon>Brachionidae</taxon>
        <taxon>Brachionus</taxon>
    </lineage>
</organism>
<accession>A0A813ME15</accession>
<evidence type="ECO:0000313" key="3">
    <source>
        <dbReference type="Proteomes" id="UP000663879"/>
    </source>
</evidence>
<feature type="compositionally biased region" description="Polar residues" evidence="1">
    <location>
        <begin position="448"/>
        <end position="466"/>
    </location>
</feature>
<keyword evidence="3" id="KW-1185">Reference proteome</keyword>
<gene>
    <name evidence="2" type="ORF">OXX778_LOCUS1673</name>
</gene>
<feature type="region of interest" description="Disordered" evidence="1">
    <location>
        <begin position="448"/>
        <end position="472"/>
    </location>
</feature>
<dbReference type="AlphaFoldDB" id="A0A813ME15"/>
<name>A0A813ME15_9BILA</name>
<dbReference type="EMBL" id="CAJNOC010000114">
    <property type="protein sequence ID" value="CAF0716223.1"/>
    <property type="molecule type" value="Genomic_DNA"/>
</dbReference>
<sequence length="578" mass="63999">MDDCKAQLPAVQQQQLKKLYFKPSTTEALHSAILLKARNNSQKPQPLCKVPTKIPLLSISSKQIENSDDFELETPFKIKENILSSIKNIKNGLDILRTSTSDDEDSHSDNIERKRQTDSDIIILDNIIKNVNRSGKRGKEEALSNSSSSDEEDLNNQKAQKQPALTINLKPISVKPRFNNMLSLNVSNTTISQAPPFITPVVSCSNSSTSLCFTSPSNYLNTNLEHELINSPSSLSTSSSCCSSSSSPYSGLSSASSVKSQKSCSDQDFSSSILSIGSPTSCCSSLTTNDGIIDLNDDNSSTASGPIYIRQPGFEHHAHEVVKQQDTNSTKMLNTLKNFVINNSSEKKINKIVSKKLNYSSSTGALPETFDSKTKVKKKLCIMNNECLTQIENTESPIQLKPISNRQKRDPLPMRLRALPPSFWQQPNQPNISPATMYLPPLFKNDIDTNLNEPITDEQQNSSSTQQREREVRISPANTELLFKLFDNVDQNTKDKKQVQLILQSRSTQKTKTISKALIKGEDPCILDAVSEGLFPQLKLESKNEQIQIQNLATAPVSNLPFIEQNYSQALSEIVAAL</sequence>
<evidence type="ECO:0000313" key="2">
    <source>
        <dbReference type="EMBL" id="CAF0716223.1"/>
    </source>
</evidence>
<comment type="caution">
    <text evidence="2">The sequence shown here is derived from an EMBL/GenBank/DDBJ whole genome shotgun (WGS) entry which is preliminary data.</text>
</comment>
<protein>
    <submittedName>
        <fullName evidence="2">Uncharacterized protein</fullName>
    </submittedName>
</protein>